<evidence type="ECO:0000256" key="1">
    <source>
        <dbReference type="SAM" id="Phobius"/>
    </source>
</evidence>
<dbReference type="KEGG" id="mcun:NCTC10297_00718"/>
<reference evidence="2 3" key="1">
    <citation type="submission" date="2018-12" db="EMBL/GenBank/DDBJ databases">
        <authorList>
            <consortium name="Pathogen Informatics"/>
        </authorList>
    </citation>
    <scope>NUCLEOTIDE SEQUENCE [LARGE SCALE GENOMIC DNA]</scope>
    <source>
        <strain evidence="2 3">NCTC10297</strain>
    </source>
</reference>
<dbReference type="EMBL" id="LR134343">
    <property type="protein sequence ID" value="VEG12776.1"/>
    <property type="molecule type" value="Genomic_DNA"/>
</dbReference>
<gene>
    <name evidence="2" type="ORF">NCTC10297_00718</name>
</gene>
<dbReference type="AlphaFoldDB" id="A0A3S4RKH0"/>
<feature type="transmembrane region" description="Helical" evidence="1">
    <location>
        <begin position="13"/>
        <end position="35"/>
    </location>
</feature>
<evidence type="ECO:0000313" key="2">
    <source>
        <dbReference type="EMBL" id="VEG12776.1"/>
    </source>
</evidence>
<evidence type="ECO:0000313" key="3">
    <source>
        <dbReference type="Proteomes" id="UP000274100"/>
    </source>
</evidence>
<keyword evidence="1" id="KW-0472">Membrane</keyword>
<keyword evidence="1" id="KW-0812">Transmembrane</keyword>
<protein>
    <submittedName>
        <fullName evidence="2">Uncharacterized protein</fullName>
    </submittedName>
</protein>
<keyword evidence="1" id="KW-1133">Transmembrane helix</keyword>
<feature type="transmembrane region" description="Helical" evidence="1">
    <location>
        <begin position="47"/>
        <end position="77"/>
    </location>
</feature>
<sequence>MIEIAPFKPREELAYLLTRILFIIISMCITIYLSAKLNLRPDSMRKPVLFFFCYFILIVLFSNSLDSWLFCVLGYFFD</sequence>
<organism evidence="2 3">
    <name type="scientific">Moraxella cuniculi</name>
    <dbReference type="NCBI Taxonomy" id="34061"/>
    <lineage>
        <taxon>Bacteria</taxon>
        <taxon>Pseudomonadati</taxon>
        <taxon>Pseudomonadota</taxon>
        <taxon>Gammaproteobacteria</taxon>
        <taxon>Moraxellales</taxon>
        <taxon>Moraxellaceae</taxon>
        <taxon>Moraxella</taxon>
    </lineage>
</organism>
<dbReference type="Proteomes" id="UP000274100">
    <property type="component" value="Chromosome"/>
</dbReference>
<accession>A0A3S4RKH0</accession>
<name>A0A3S4RKH0_9GAMM</name>
<proteinExistence type="predicted"/>